<dbReference type="Pfam" id="PF00583">
    <property type="entry name" value="Acetyltransf_1"/>
    <property type="match status" value="1"/>
</dbReference>
<evidence type="ECO:0000313" key="2">
    <source>
        <dbReference type="EMBL" id="CAI49626.1"/>
    </source>
</evidence>
<dbReference type="eggNOG" id="arCOG00830">
    <property type="taxonomic scope" value="Archaea"/>
</dbReference>
<dbReference type="PROSITE" id="PS51186">
    <property type="entry name" value="GNAT"/>
    <property type="match status" value="1"/>
</dbReference>
<dbReference type="CDD" id="cd04301">
    <property type="entry name" value="NAT_SF"/>
    <property type="match status" value="1"/>
</dbReference>
<dbReference type="PANTHER" id="PTHR43072:SF8">
    <property type="entry name" value="ACYLTRANSFERASE FABY-RELATED"/>
    <property type="match status" value="1"/>
</dbReference>
<dbReference type="AlphaFoldDB" id="A0A1U7EWY8"/>
<reference evidence="2 3" key="1">
    <citation type="journal article" date="2005" name="Genome Res.">
        <title>Living with two extremes: conclusions from the genome sequence of Natronomonas pharaonis.</title>
        <authorList>
            <person name="Falb M."/>
            <person name="Pfeiffer F."/>
            <person name="Palm P."/>
            <person name="Rodewald K."/>
            <person name="Hickmann V."/>
            <person name="Tittor J."/>
            <person name="Oesterhelt D."/>
        </authorList>
    </citation>
    <scope>NUCLEOTIDE SEQUENCE [LARGE SCALE GENOMIC DNA]</scope>
    <source>
        <strain evidence="3">ATCC 35678 / DSM 2160 / CIP 103997 / JCM 8858 / NBRC 14720 / NCIMB 2260 / Gabara</strain>
    </source>
</reference>
<dbReference type="RefSeq" id="WP_011323248.1">
    <property type="nucleotide sequence ID" value="NC_007426.1"/>
</dbReference>
<organism evidence="2 3">
    <name type="scientific">Natronomonas pharaonis (strain ATCC 35678 / DSM 2160 / CIP 103997 / JCM 8858 / NBRC 14720 / NCIMB 2260 / Gabara)</name>
    <name type="common">Halobacterium pharaonis</name>
    <dbReference type="NCBI Taxonomy" id="348780"/>
    <lineage>
        <taxon>Archaea</taxon>
        <taxon>Methanobacteriati</taxon>
        <taxon>Methanobacteriota</taxon>
        <taxon>Stenosarchaea group</taxon>
        <taxon>Halobacteria</taxon>
        <taxon>Halobacteriales</taxon>
        <taxon>Natronomonadaceae</taxon>
        <taxon>Natronomonas</taxon>
    </lineage>
</organism>
<dbReference type="EMBL" id="CR936257">
    <property type="protein sequence ID" value="CAI49626.1"/>
    <property type="molecule type" value="Genomic_DNA"/>
</dbReference>
<sequence length="206" mass="22935">MDEIASPPVEEPTPPEDVSLRVATTRDAAAIADIYRPYIESTAATFREEPLEPSDVADEIDEPTYPWFVAERDGRVIGYAHAGELRKRAAYRWATELTVYLRESAHGAGVGSALYRLLLRTLARQGFVSAYGVVTLPNQSSVALHESLGFERNATFPAVGYKLGGWHDVAWYERQLRERPPEPSEPTPFEDCRSTPWLSALLGRDG</sequence>
<feature type="domain" description="N-acetyltransferase" evidence="1">
    <location>
        <begin position="18"/>
        <end position="178"/>
    </location>
</feature>
<dbReference type="EC" id="2.3.1.-" evidence="2"/>
<keyword evidence="3" id="KW-1185">Reference proteome</keyword>
<dbReference type="GO" id="GO:0016747">
    <property type="term" value="F:acyltransferase activity, transferring groups other than amino-acyl groups"/>
    <property type="evidence" value="ECO:0007669"/>
    <property type="project" value="InterPro"/>
</dbReference>
<keyword evidence="2" id="KW-0012">Acyltransferase</keyword>
<accession>A0A1U7EWY8</accession>
<name>A0A1U7EWY8_NATPD</name>
<dbReference type="InterPro" id="IPR016181">
    <property type="entry name" value="Acyl_CoA_acyltransferase"/>
</dbReference>
<dbReference type="OrthoDB" id="129730at2157"/>
<gene>
    <name evidence="2" type="ordered locus">NP_3070A</name>
</gene>
<evidence type="ECO:0000259" key="1">
    <source>
        <dbReference type="PROSITE" id="PS51186"/>
    </source>
</evidence>
<dbReference type="Proteomes" id="UP000002698">
    <property type="component" value="Chromosome"/>
</dbReference>
<dbReference type="EnsemblBacteria" id="CAI49626">
    <property type="protein sequence ID" value="CAI49626"/>
    <property type="gene ID" value="NP_3070A"/>
</dbReference>
<evidence type="ECO:0000313" key="3">
    <source>
        <dbReference type="Proteomes" id="UP000002698"/>
    </source>
</evidence>
<dbReference type="STRING" id="348780.NP_3070A"/>
<proteinExistence type="predicted"/>
<dbReference type="KEGG" id="nph:NP_3070A"/>
<protein>
    <submittedName>
        <fullName evidence="2">GNAT family acetyltransferase</fullName>
        <ecNumber evidence="2">2.3.1.-</ecNumber>
    </submittedName>
</protein>
<dbReference type="InterPro" id="IPR000182">
    <property type="entry name" value="GNAT_dom"/>
</dbReference>
<keyword evidence="2" id="KW-0808">Transferase</keyword>
<dbReference type="SUPFAM" id="SSF55729">
    <property type="entry name" value="Acyl-CoA N-acyltransferases (Nat)"/>
    <property type="match status" value="1"/>
</dbReference>
<dbReference type="Gene3D" id="3.40.630.30">
    <property type="match status" value="1"/>
</dbReference>
<dbReference type="HOGENOM" id="CLU_013985_4_2_2"/>
<dbReference type="GeneID" id="3701645"/>
<dbReference type="PANTHER" id="PTHR43072">
    <property type="entry name" value="N-ACETYLTRANSFERASE"/>
    <property type="match status" value="1"/>
</dbReference>